<dbReference type="EMBL" id="GBXM01032148">
    <property type="protein sequence ID" value="JAH76429.1"/>
    <property type="molecule type" value="Transcribed_RNA"/>
</dbReference>
<sequence length="14" mass="1688">MVTTLKLLTCRRRP</sequence>
<organism evidence="1">
    <name type="scientific">Anguilla anguilla</name>
    <name type="common">European freshwater eel</name>
    <name type="synonym">Muraena anguilla</name>
    <dbReference type="NCBI Taxonomy" id="7936"/>
    <lineage>
        <taxon>Eukaryota</taxon>
        <taxon>Metazoa</taxon>
        <taxon>Chordata</taxon>
        <taxon>Craniata</taxon>
        <taxon>Vertebrata</taxon>
        <taxon>Euteleostomi</taxon>
        <taxon>Actinopterygii</taxon>
        <taxon>Neopterygii</taxon>
        <taxon>Teleostei</taxon>
        <taxon>Anguilliformes</taxon>
        <taxon>Anguillidae</taxon>
        <taxon>Anguilla</taxon>
    </lineage>
</organism>
<proteinExistence type="predicted"/>
<reference evidence="1" key="1">
    <citation type="submission" date="2014-11" db="EMBL/GenBank/DDBJ databases">
        <authorList>
            <person name="Amaro Gonzalez C."/>
        </authorList>
    </citation>
    <scope>NUCLEOTIDE SEQUENCE</scope>
</reference>
<reference evidence="1" key="2">
    <citation type="journal article" date="2015" name="Fish Shellfish Immunol.">
        <title>Early steps in the European eel (Anguilla anguilla)-Vibrio vulnificus interaction in the gills: Role of the RtxA13 toxin.</title>
        <authorList>
            <person name="Callol A."/>
            <person name="Pajuelo D."/>
            <person name="Ebbesson L."/>
            <person name="Teles M."/>
            <person name="MacKenzie S."/>
            <person name="Amaro C."/>
        </authorList>
    </citation>
    <scope>NUCLEOTIDE SEQUENCE</scope>
</reference>
<accession>A0A0E9VE74</accession>
<protein>
    <submittedName>
        <fullName evidence="1">Uncharacterized protein</fullName>
    </submittedName>
</protein>
<evidence type="ECO:0000313" key="1">
    <source>
        <dbReference type="EMBL" id="JAH76429.1"/>
    </source>
</evidence>
<name>A0A0E9VE74_ANGAN</name>